<evidence type="ECO:0000256" key="1">
    <source>
        <dbReference type="ARBA" id="ARBA00004496"/>
    </source>
</evidence>
<dbReference type="SMART" id="SM00213">
    <property type="entry name" value="UBQ"/>
    <property type="match status" value="1"/>
</dbReference>
<reference evidence="17" key="1">
    <citation type="journal article" date="2023" name="PLoS Negl. Trop. Dis.">
        <title>A genome sequence for Biomphalaria pfeifferi, the major vector snail for the human-infecting parasite Schistosoma mansoni.</title>
        <authorList>
            <person name="Bu L."/>
            <person name="Lu L."/>
            <person name="Laidemitt M.R."/>
            <person name="Zhang S.M."/>
            <person name="Mutuku M."/>
            <person name="Mkoji G."/>
            <person name="Steinauer M."/>
            <person name="Loker E.S."/>
        </authorList>
    </citation>
    <scope>NUCLEOTIDE SEQUENCE</scope>
    <source>
        <strain evidence="17">KasaAsao</strain>
    </source>
</reference>
<dbReference type="InterPro" id="IPR000626">
    <property type="entry name" value="Ubiquitin-like_dom"/>
</dbReference>
<evidence type="ECO:0000313" key="18">
    <source>
        <dbReference type="Proteomes" id="UP001233172"/>
    </source>
</evidence>
<keyword evidence="8" id="KW-0325">Glycoprotein</keyword>
<dbReference type="PROSITE" id="PS51051">
    <property type="entry name" value="DSL"/>
    <property type="match status" value="1"/>
</dbReference>
<proteinExistence type="predicted"/>
<keyword evidence="11 13" id="KW-0472">Membrane</keyword>
<dbReference type="GO" id="GO:0007154">
    <property type="term" value="P:cell communication"/>
    <property type="evidence" value="ECO:0007669"/>
    <property type="project" value="InterPro"/>
</dbReference>
<feature type="disulfide bond" evidence="10">
    <location>
        <begin position="323"/>
        <end position="332"/>
    </location>
</feature>
<keyword evidence="2 11" id="KW-0217">Developmental protein</keyword>
<keyword evidence="5 11" id="KW-0732">Signal</keyword>
<reference evidence="17" key="2">
    <citation type="submission" date="2023-04" db="EMBL/GenBank/DDBJ databases">
        <authorList>
            <person name="Bu L."/>
            <person name="Lu L."/>
            <person name="Laidemitt M.R."/>
            <person name="Zhang S.M."/>
            <person name="Mutuku M."/>
            <person name="Mkoji G."/>
            <person name="Steinauer M."/>
            <person name="Loker E.S."/>
        </authorList>
    </citation>
    <scope>NUCLEOTIDE SEQUENCE</scope>
    <source>
        <strain evidence="17">KasaAsao</strain>
        <tissue evidence="17">Whole Snail</tissue>
    </source>
</reference>
<dbReference type="SMART" id="SM00051">
    <property type="entry name" value="DSL"/>
    <property type="match status" value="1"/>
</dbReference>
<feature type="domain" description="EGF-like" evidence="14">
    <location>
        <begin position="407"/>
        <end position="444"/>
    </location>
</feature>
<dbReference type="InterPro" id="IPR000152">
    <property type="entry name" value="EGF-type_Asp/Asn_hydroxyl_site"/>
</dbReference>
<evidence type="ECO:0000259" key="16">
    <source>
        <dbReference type="PROSITE" id="PS51051"/>
    </source>
</evidence>
<dbReference type="PROSITE" id="PS50053">
    <property type="entry name" value="UBIQUITIN_2"/>
    <property type="match status" value="1"/>
</dbReference>
<dbReference type="Gene3D" id="2.10.25.140">
    <property type="match status" value="1"/>
</dbReference>
<dbReference type="InterPro" id="IPR019954">
    <property type="entry name" value="Ubiquitin_CS"/>
</dbReference>
<accession>A0AAD8BZ29</accession>
<feature type="domain" description="DSL" evidence="16">
    <location>
        <begin position="321"/>
        <end position="366"/>
    </location>
</feature>
<dbReference type="InterPro" id="IPR000742">
    <property type="entry name" value="EGF"/>
</dbReference>
<evidence type="ECO:0000256" key="5">
    <source>
        <dbReference type="ARBA" id="ARBA00022729"/>
    </source>
</evidence>
<dbReference type="PANTHER" id="PTHR12916">
    <property type="entry name" value="CYTOCHROME C OXIDASE POLYPEPTIDE VIC-2"/>
    <property type="match status" value="1"/>
</dbReference>
<evidence type="ECO:0000256" key="8">
    <source>
        <dbReference type="ARBA" id="ARBA00023180"/>
    </source>
</evidence>
<dbReference type="GO" id="GO:0005737">
    <property type="term" value="C:cytoplasm"/>
    <property type="evidence" value="ECO:0007669"/>
    <property type="project" value="UniProtKB-SubCell"/>
</dbReference>
<dbReference type="InterPro" id="IPR029071">
    <property type="entry name" value="Ubiquitin-like_domsf"/>
</dbReference>
<dbReference type="AlphaFoldDB" id="A0AAD8BZ29"/>
<keyword evidence="6 11" id="KW-0677">Repeat</keyword>
<protein>
    <recommendedName>
        <fullName evidence="11">Delta-like protein</fullName>
    </recommendedName>
</protein>
<dbReference type="PROSITE" id="PS00010">
    <property type="entry name" value="ASX_HYDROXYL"/>
    <property type="match status" value="1"/>
</dbReference>
<feature type="domain" description="EGF-like" evidence="14">
    <location>
        <begin position="446"/>
        <end position="484"/>
    </location>
</feature>
<dbReference type="PROSITE" id="PS00022">
    <property type="entry name" value="EGF_1"/>
    <property type="match status" value="3"/>
</dbReference>
<comment type="caution">
    <text evidence="9">Lacks conserved residue(s) required for the propagation of feature annotation.</text>
</comment>
<evidence type="ECO:0000256" key="4">
    <source>
        <dbReference type="ARBA" id="ARBA00022536"/>
    </source>
</evidence>
<comment type="function">
    <text evidence="11">Putative Notch ligand involved in the mediation of Notch signaling.</text>
</comment>
<evidence type="ECO:0000256" key="6">
    <source>
        <dbReference type="ARBA" id="ARBA00022737"/>
    </source>
</evidence>
<dbReference type="Pfam" id="PF17840">
    <property type="entry name" value="Tugs"/>
    <property type="match status" value="1"/>
</dbReference>
<dbReference type="PROSITE" id="PS01187">
    <property type="entry name" value="EGF_CA"/>
    <property type="match status" value="1"/>
</dbReference>
<dbReference type="CDD" id="cd00054">
    <property type="entry name" value="EGF_CA"/>
    <property type="match status" value="1"/>
</dbReference>
<dbReference type="SUPFAM" id="SSF57196">
    <property type="entry name" value="EGF/Laminin"/>
    <property type="match status" value="3"/>
</dbReference>
<evidence type="ECO:0000256" key="12">
    <source>
        <dbReference type="SAM" id="MobiDB-lite"/>
    </source>
</evidence>
<keyword evidence="11 13" id="KW-1133">Transmembrane helix</keyword>
<evidence type="ECO:0000256" key="11">
    <source>
        <dbReference type="RuleBase" id="RU280815"/>
    </source>
</evidence>
<feature type="domain" description="Ubiquitin-like" evidence="15">
    <location>
        <begin position="1"/>
        <end position="73"/>
    </location>
</feature>
<dbReference type="Gene3D" id="3.10.20.90">
    <property type="entry name" value="Phosphatidylinositol 3-kinase Catalytic Subunit, Chain A, domain 1"/>
    <property type="match status" value="1"/>
</dbReference>
<evidence type="ECO:0000313" key="17">
    <source>
        <dbReference type="EMBL" id="KAK0062439.1"/>
    </source>
</evidence>
<comment type="subcellular location">
    <subcellularLocation>
        <location evidence="1">Cytoplasm</location>
    </subcellularLocation>
    <subcellularLocation>
        <location evidence="11">Membrane</location>
        <topology evidence="11">Single-pass type I membrane protein</topology>
    </subcellularLocation>
</comment>
<dbReference type="SUPFAM" id="SSF54236">
    <property type="entry name" value="Ubiquitin-like"/>
    <property type="match status" value="1"/>
</dbReference>
<dbReference type="Proteomes" id="UP001233172">
    <property type="component" value="Unassembled WGS sequence"/>
</dbReference>
<dbReference type="GO" id="GO:0005509">
    <property type="term" value="F:calcium ion binding"/>
    <property type="evidence" value="ECO:0007669"/>
    <property type="project" value="InterPro"/>
</dbReference>
<dbReference type="FunFam" id="2.10.25.140:FF:000001">
    <property type="entry name" value="Delta-like protein"/>
    <property type="match status" value="1"/>
</dbReference>
<dbReference type="PROSITE" id="PS50026">
    <property type="entry name" value="EGF_3"/>
    <property type="match status" value="3"/>
</dbReference>
<dbReference type="PANTHER" id="PTHR12916:SF4">
    <property type="entry name" value="UNINFLATABLE, ISOFORM C"/>
    <property type="match status" value="1"/>
</dbReference>
<dbReference type="FunFam" id="2.10.25.10:FF:000327">
    <property type="entry name" value="neurogenic locus notch homolog protein 4"/>
    <property type="match status" value="1"/>
</dbReference>
<feature type="disulfide bond" evidence="9">
    <location>
        <begin position="455"/>
        <end position="472"/>
    </location>
</feature>
<dbReference type="Pfam" id="PF01414">
    <property type="entry name" value="DSL"/>
    <property type="match status" value="1"/>
</dbReference>
<feature type="transmembrane region" description="Helical" evidence="13">
    <location>
        <begin position="550"/>
        <end position="576"/>
    </location>
</feature>
<dbReference type="InterPro" id="IPR001774">
    <property type="entry name" value="DSL"/>
</dbReference>
<feature type="region of interest" description="Disordered" evidence="12">
    <location>
        <begin position="764"/>
        <end position="799"/>
    </location>
</feature>
<keyword evidence="7 9" id="KW-1015">Disulfide bond</keyword>
<evidence type="ECO:0000256" key="9">
    <source>
        <dbReference type="PROSITE-ProRule" id="PRU00076"/>
    </source>
</evidence>
<evidence type="ECO:0000259" key="15">
    <source>
        <dbReference type="PROSITE" id="PS50053"/>
    </source>
</evidence>
<name>A0AAD8BZ29_BIOPF</name>
<feature type="domain" description="EGF-like" evidence="14">
    <location>
        <begin position="369"/>
        <end position="405"/>
    </location>
</feature>
<gene>
    <name evidence="17" type="ORF">Bpfe_008110</name>
</gene>
<evidence type="ECO:0000256" key="3">
    <source>
        <dbReference type="ARBA" id="ARBA00022490"/>
    </source>
</evidence>
<evidence type="ECO:0000256" key="2">
    <source>
        <dbReference type="ARBA" id="ARBA00022473"/>
    </source>
</evidence>
<dbReference type="InterPro" id="IPR001881">
    <property type="entry name" value="EGF-like_Ca-bd_dom"/>
</dbReference>
<dbReference type="SMART" id="SM00181">
    <property type="entry name" value="EGF"/>
    <property type="match status" value="4"/>
</dbReference>
<dbReference type="GO" id="GO:0016020">
    <property type="term" value="C:membrane"/>
    <property type="evidence" value="ECO:0007669"/>
    <property type="project" value="UniProtKB-SubCell"/>
</dbReference>
<dbReference type="EMBL" id="JASAOG010000025">
    <property type="protein sequence ID" value="KAK0062439.1"/>
    <property type="molecule type" value="Genomic_DNA"/>
</dbReference>
<feature type="disulfide bond" evidence="10">
    <location>
        <begin position="357"/>
        <end position="366"/>
    </location>
</feature>
<dbReference type="PROSITE" id="PS01186">
    <property type="entry name" value="EGF_2"/>
    <property type="match status" value="1"/>
</dbReference>
<dbReference type="Pfam" id="PF00008">
    <property type="entry name" value="EGF"/>
    <property type="match status" value="1"/>
</dbReference>
<dbReference type="PROSITE" id="PS00299">
    <property type="entry name" value="UBIQUITIN_1"/>
    <property type="match status" value="1"/>
</dbReference>
<dbReference type="Gene3D" id="2.10.25.10">
    <property type="entry name" value="Laminin"/>
    <property type="match status" value="3"/>
</dbReference>
<dbReference type="InterPro" id="IPR018097">
    <property type="entry name" value="EGF_Ca-bd_CS"/>
</dbReference>
<evidence type="ECO:0000256" key="13">
    <source>
        <dbReference type="SAM" id="Phobius"/>
    </source>
</evidence>
<sequence>MHLTVKILNGEECTLAASPSSLVSDVKEQVEALMSIPVADQKLLFKGKALQDTKPLRDYGVEDSGKIILVVKKSVYKPTDTSSPLSPQILHPAQPEQPVWEKLRVFLQRHFRERDVEAVLQEFKKEFERNISSLSLDDIERLAITKLQQDIWRNTIVDPKAMMSLCLLALAIICHAQCIHGKAYIEIKFKRYTSTCREDANTNNCDPMFTFCLDKPKTAASITSCFYGSVGESGYYQNTLNIDFGSDIKGIGNPWIVATNSLESSIMLVFRIRDDDVFGDDHLATWATILTETIYPSKAVAVWSSKETNSGDYRFTFDIRIYCDADSYSSTCSVTCVAQNTTTGHYTCDPSTGKKICMKGWNGPNCEQDINECTSGVCQNNGTCVNLNGDYTCQCPAAYSGKNCTIFKTACDSSPCLNNGTCRSTSLASYNCTCSLFFKGTNCENRQDPCSVFPCQNGGLCTSSQNFSKYWCNCTYPYNGSHCEVFVGKSNESTTLKTPTNGTVKWSSGTNESNLTSAPLHPNATVQTTVANALVEKEDPTHVESNSSSLASWIIILICVLGCVFLIILLVVVFVWRRKRKQAIKSLKKTQSFNNSMYVEVSAANSNVGNGNIVAVPTTPTDDLLFNPLKPSCSQVFTVLPKPEEPEEGHYADMEDGYVKPQVRPSLVERAHSNQYKDFQSLQFPTLPPGEHVEEPQYEDLDVIRANVNNLQNKANHDSGHEVITRERKRQANYIDVPNNTTLPRDIDNVFYFLVPDKLEDVRIPESKPPSLVQFTTEDEESKLGQPPPKPLKHEKKEKLDSDVAITGMHYSEEPNILTQRSDPFSEPMDTYELENPDAGLPRIHNEGYDVLSPQFNRDSNQDSHKDDIEAVVYDNNTNMETLTLENQLGTVIQTPTKPPPPIAPKPAAKTSKDNNTALCFQNSMFGYERGNSDNSQDNSDNVHYPPLALINNINESSDARNSASEPYEGLPEHVNLNCDVPNTLFYKLDFKKDEIEEVIYDDHTAIKVSPQSLLDTPMSTLTRSPPPVAPKPTALTSKDNTIDSCEFHQHSKELEADDDIEDCLSLTINESLDDTKDAENSKSFQGLFIQNPQFSIT</sequence>
<comment type="caution">
    <text evidence="17">The sequence shown here is derived from an EMBL/GenBank/DDBJ whole genome shotgun (WGS) entry which is preliminary data.</text>
</comment>
<keyword evidence="3" id="KW-0963">Cytoplasm</keyword>
<dbReference type="SMART" id="SM00179">
    <property type="entry name" value="EGF_CA"/>
    <property type="match status" value="2"/>
</dbReference>
<evidence type="ECO:0000259" key="14">
    <source>
        <dbReference type="PROSITE" id="PS50026"/>
    </source>
</evidence>
<evidence type="ECO:0000256" key="10">
    <source>
        <dbReference type="PROSITE-ProRule" id="PRU00377"/>
    </source>
</evidence>
<feature type="disulfide bond" evidence="9">
    <location>
        <begin position="395"/>
        <end position="404"/>
    </location>
</feature>
<keyword evidence="18" id="KW-1185">Reference proteome</keyword>
<keyword evidence="11 13" id="KW-0812">Transmembrane</keyword>
<organism evidence="17 18">
    <name type="scientific">Biomphalaria pfeifferi</name>
    <name type="common">Bloodfluke planorb</name>
    <name type="synonym">Freshwater snail</name>
    <dbReference type="NCBI Taxonomy" id="112525"/>
    <lineage>
        <taxon>Eukaryota</taxon>
        <taxon>Metazoa</taxon>
        <taxon>Spiralia</taxon>
        <taxon>Lophotrochozoa</taxon>
        <taxon>Mollusca</taxon>
        <taxon>Gastropoda</taxon>
        <taxon>Heterobranchia</taxon>
        <taxon>Euthyneura</taxon>
        <taxon>Panpulmonata</taxon>
        <taxon>Hygrophila</taxon>
        <taxon>Lymnaeoidea</taxon>
        <taxon>Planorbidae</taxon>
        <taxon>Biomphalaria</taxon>
    </lineage>
</organism>
<keyword evidence="4 9" id="KW-0245">EGF-like domain</keyword>
<feature type="disulfide bond" evidence="9">
    <location>
        <begin position="474"/>
        <end position="483"/>
    </location>
</feature>
<dbReference type="InterPro" id="IPR041421">
    <property type="entry name" value="Ubl4_C_TUGS"/>
</dbReference>
<dbReference type="FunFam" id="2.10.25.10:FF:000063">
    <property type="entry name" value="Slit guidance ligand 2"/>
    <property type="match status" value="1"/>
</dbReference>
<dbReference type="Pfam" id="PF00240">
    <property type="entry name" value="ubiquitin"/>
    <property type="match status" value="1"/>
</dbReference>
<evidence type="ECO:0000256" key="7">
    <source>
        <dbReference type="ARBA" id="ARBA00023157"/>
    </source>
</evidence>
<feature type="disulfide bond" evidence="9">
    <location>
        <begin position="434"/>
        <end position="443"/>
    </location>
</feature>
<feature type="disulfide bond" evidence="10">
    <location>
        <begin position="336"/>
        <end position="348"/>
    </location>
</feature>